<reference evidence="1 2" key="1">
    <citation type="submission" date="2016-03" db="EMBL/GenBank/DDBJ databases">
        <title>EvidentialGene: Evidence-directed Construction of Genes on Genomes.</title>
        <authorList>
            <person name="Gilbert D.G."/>
            <person name="Choi J.-H."/>
            <person name="Mockaitis K."/>
            <person name="Colbourne J."/>
            <person name="Pfrender M."/>
        </authorList>
    </citation>
    <scope>NUCLEOTIDE SEQUENCE [LARGE SCALE GENOMIC DNA]</scope>
    <source>
        <strain evidence="1 2">Xinb3</strain>
        <tissue evidence="1">Complete organism</tissue>
    </source>
</reference>
<dbReference type="Proteomes" id="UP000076858">
    <property type="component" value="Unassembled WGS sequence"/>
</dbReference>
<evidence type="ECO:0000313" key="1">
    <source>
        <dbReference type="EMBL" id="KZS00113.1"/>
    </source>
</evidence>
<name>A0A168EJK5_9CRUS</name>
<organism evidence="1 2">
    <name type="scientific">Daphnia magna</name>
    <dbReference type="NCBI Taxonomy" id="35525"/>
    <lineage>
        <taxon>Eukaryota</taxon>
        <taxon>Metazoa</taxon>
        <taxon>Ecdysozoa</taxon>
        <taxon>Arthropoda</taxon>
        <taxon>Crustacea</taxon>
        <taxon>Branchiopoda</taxon>
        <taxon>Diplostraca</taxon>
        <taxon>Cladocera</taxon>
        <taxon>Anomopoda</taxon>
        <taxon>Daphniidae</taxon>
        <taxon>Daphnia</taxon>
    </lineage>
</organism>
<protein>
    <submittedName>
        <fullName evidence="1">Alpha-methylacyl-coa racemase</fullName>
    </submittedName>
</protein>
<sequence length="26" mass="2690">MALKGIKVIEMAGLAPAPFCGKNDSK</sequence>
<evidence type="ECO:0000313" key="2">
    <source>
        <dbReference type="Proteomes" id="UP000076858"/>
    </source>
</evidence>
<proteinExistence type="predicted"/>
<accession>A0A168EJK5</accession>
<dbReference type="AlphaFoldDB" id="A0A168EJK5"/>
<keyword evidence="2" id="KW-1185">Reference proteome</keyword>
<gene>
    <name evidence="1" type="ORF">APZ42_003725</name>
</gene>
<comment type="caution">
    <text evidence="1">The sequence shown here is derived from an EMBL/GenBank/DDBJ whole genome shotgun (WGS) entry which is preliminary data.</text>
</comment>
<dbReference type="EMBL" id="LRGB01011585">
    <property type="protein sequence ID" value="KZS00113.1"/>
    <property type="molecule type" value="Genomic_DNA"/>
</dbReference>